<evidence type="ECO:0000256" key="4">
    <source>
        <dbReference type="ARBA" id="ARBA00022490"/>
    </source>
</evidence>
<comment type="subcellular location">
    <subcellularLocation>
        <location evidence="2">Cytoplasm</location>
    </subcellularLocation>
    <subcellularLocation>
        <location evidence="1">Nucleus</location>
    </subcellularLocation>
</comment>
<keyword evidence="7" id="KW-0732">Signal</keyword>
<dbReference type="AlphaFoldDB" id="A0A8H3PIY3"/>
<keyword evidence="6" id="KW-0539">Nucleus</keyword>
<feature type="chain" id="PRO_5034242502" description="Nitroreductase domain-containing protein" evidence="7">
    <location>
        <begin position="20"/>
        <end position="283"/>
    </location>
</feature>
<evidence type="ECO:0000256" key="7">
    <source>
        <dbReference type="SAM" id="SignalP"/>
    </source>
</evidence>
<evidence type="ECO:0000256" key="1">
    <source>
        <dbReference type="ARBA" id="ARBA00004123"/>
    </source>
</evidence>
<dbReference type="Pfam" id="PF00881">
    <property type="entry name" value="Nitroreductase"/>
    <property type="match status" value="1"/>
</dbReference>
<dbReference type="Proteomes" id="UP000664521">
    <property type="component" value="Unassembled WGS sequence"/>
</dbReference>
<dbReference type="CDD" id="cd02140">
    <property type="entry name" value="Frm2-like"/>
    <property type="match status" value="1"/>
</dbReference>
<proteinExistence type="inferred from homology"/>
<reference evidence="9" key="1">
    <citation type="submission" date="2021-03" db="EMBL/GenBank/DDBJ databases">
        <authorList>
            <person name="Tagirdzhanova G."/>
        </authorList>
    </citation>
    <scope>NUCLEOTIDE SEQUENCE</scope>
</reference>
<dbReference type="OrthoDB" id="2138173at2759"/>
<keyword evidence="4" id="KW-0963">Cytoplasm</keyword>
<comment type="caution">
    <text evidence="9">The sequence shown here is derived from an EMBL/GenBank/DDBJ whole genome shotgun (WGS) entry which is preliminary data.</text>
</comment>
<keyword evidence="10" id="KW-1185">Reference proteome</keyword>
<dbReference type="SUPFAM" id="SSF55469">
    <property type="entry name" value="FMN-dependent nitroreductase-like"/>
    <property type="match status" value="1"/>
</dbReference>
<dbReference type="InterPro" id="IPR033877">
    <property type="entry name" value="Frm2/Hbn1"/>
</dbReference>
<gene>
    <name evidence="9" type="ORF">HETSPECPRED_003052</name>
</gene>
<evidence type="ECO:0000256" key="6">
    <source>
        <dbReference type="ARBA" id="ARBA00023242"/>
    </source>
</evidence>
<dbReference type="InterPro" id="IPR029479">
    <property type="entry name" value="Nitroreductase"/>
</dbReference>
<dbReference type="EMBL" id="CAJPDS010000187">
    <property type="protein sequence ID" value="CAF9941330.1"/>
    <property type="molecule type" value="Genomic_DNA"/>
</dbReference>
<name>A0A8H3PIY3_9LECA</name>
<evidence type="ECO:0000256" key="2">
    <source>
        <dbReference type="ARBA" id="ARBA00004496"/>
    </source>
</evidence>
<sequence>MHPVLRALLAILLLALALSLNSPSTQRMATKLIKRSLPPSIARFLPKQPFQAPFLAHKPSLSPQPIYTRTFNTSYPTMASPTSAATLFEAVKYRHSVYTLTDETPIPNERIEEIVQDTLLNVPSAFNSQTTRLVLVLAEEHKKLWELVREVYRQQLPAEKFEQANKRFGGFQGAYGTVLFYEDTSVVREFQEKFKTYQDRFPGWSEQTNGMHQYVIWTAFELEGLGANLQHYNPLIDTRLATEFGVPETWDLKAQLVFGKPTGEHPEAKPKNEISKTLKVFGK</sequence>
<evidence type="ECO:0000313" key="10">
    <source>
        <dbReference type="Proteomes" id="UP000664521"/>
    </source>
</evidence>
<evidence type="ECO:0000313" key="9">
    <source>
        <dbReference type="EMBL" id="CAF9941330.1"/>
    </source>
</evidence>
<organism evidence="9 10">
    <name type="scientific">Heterodermia speciosa</name>
    <dbReference type="NCBI Taxonomy" id="116794"/>
    <lineage>
        <taxon>Eukaryota</taxon>
        <taxon>Fungi</taxon>
        <taxon>Dikarya</taxon>
        <taxon>Ascomycota</taxon>
        <taxon>Pezizomycotina</taxon>
        <taxon>Lecanoromycetes</taxon>
        <taxon>OSLEUM clade</taxon>
        <taxon>Lecanoromycetidae</taxon>
        <taxon>Caliciales</taxon>
        <taxon>Physciaceae</taxon>
        <taxon>Heterodermia</taxon>
    </lineage>
</organism>
<dbReference type="GO" id="GO:0005737">
    <property type="term" value="C:cytoplasm"/>
    <property type="evidence" value="ECO:0007669"/>
    <property type="project" value="UniProtKB-SubCell"/>
</dbReference>
<dbReference type="GO" id="GO:0034599">
    <property type="term" value="P:cellular response to oxidative stress"/>
    <property type="evidence" value="ECO:0007669"/>
    <property type="project" value="InterPro"/>
</dbReference>
<accession>A0A8H3PIY3</accession>
<dbReference type="InterPro" id="IPR000415">
    <property type="entry name" value="Nitroreductase-like"/>
</dbReference>
<dbReference type="GO" id="GO:0005634">
    <property type="term" value="C:nucleus"/>
    <property type="evidence" value="ECO:0007669"/>
    <property type="project" value="UniProtKB-SubCell"/>
</dbReference>
<dbReference type="PANTHER" id="PTHR43035:SF4">
    <property type="entry name" value="NITROREDUCTASE FAMILY PROTEIN (AFU_ORTHOLOGUE AFUA_3G03530)"/>
    <property type="match status" value="1"/>
</dbReference>
<protein>
    <recommendedName>
        <fullName evidence="8">Nitroreductase domain-containing protein</fullName>
    </recommendedName>
</protein>
<dbReference type="Gene3D" id="3.40.109.10">
    <property type="entry name" value="NADH Oxidase"/>
    <property type="match status" value="1"/>
</dbReference>
<evidence type="ECO:0000259" key="8">
    <source>
        <dbReference type="Pfam" id="PF00881"/>
    </source>
</evidence>
<feature type="signal peptide" evidence="7">
    <location>
        <begin position="1"/>
        <end position="19"/>
    </location>
</feature>
<evidence type="ECO:0000256" key="3">
    <source>
        <dbReference type="ARBA" id="ARBA00007118"/>
    </source>
</evidence>
<evidence type="ECO:0000256" key="5">
    <source>
        <dbReference type="ARBA" id="ARBA00023002"/>
    </source>
</evidence>
<dbReference type="GO" id="GO:0016491">
    <property type="term" value="F:oxidoreductase activity"/>
    <property type="evidence" value="ECO:0007669"/>
    <property type="project" value="UniProtKB-KW"/>
</dbReference>
<dbReference type="FunFam" id="3.40.109.10:FF:000001">
    <property type="entry name" value="Nitroreductase family"/>
    <property type="match status" value="1"/>
</dbReference>
<feature type="domain" description="Nitroreductase" evidence="8">
    <location>
        <begin position="91"/>
        <end position="260"/>
    </location>
</feature>
<keyword evidence="5" id="KW-0560">Oxidoreductase</keyword>
<dbReference type="PANTHER" id="PTHR43035">
    <property type="entry name" value="FATTY ACID REPRESSION MUTANT PROTEIN 2-RELATED"/>
    <property type="match status" value="1"/>
</dbReference>
<comment type="similarity">
    <text evidence="3">Belongs to the nitroreductase family.</text>
</comment>